<evidence type="ECO:0000313" key="1">
    <source>
        <dbReference type="EMBL" id="KFO34222.1"/>
    </source>
</evidence>
<name>A0A091DT40_FUKDA</name>
<accession>A0A091DT40</accession>
<dbReference type="Proteomes" id="UP000028990">
    <property type="component" value="Unassembled WGS sequence"/>
</dbReference>
<sequence length="84" mass="9141">MAVSFKPMAGRLIPPTLVESALVEKAAASPDCPYALENGFFDEEEEEDFREQASLREGRARGLPGDLLLPVSSLSSSDWILKST</sequence>
<reference evidence="1 2" key="1">
    <citation type="submission" date="2013-11" db="EMBL/GenBank/DDBJ databases">
        <title>The Damaraland mole rat (Fukomys damarensis) genome and evolution of African mole rats.</title>
        <authorList>
            <person name="Gladyshev V.N."/>
            <person name="Fang X."/>
        </authorList>
    </citation>
    <scope>NUCLEOTIDE SEQUENCE [LARGE SCALE GENOMIC DNA]</scope>
    <source>
        <tissue evidence="1">Liver</tissue>
    </source>
</reference>
<gene>
    <name evidence="1" type="ORF">H920_04351</name>
</gene>
<keyword evidence="2" id="KW-1185">Reference proteome</keyword>
<organism evidence="1 2">
    <name type="scientific">Fukomys damarensis</name>
    <name type="common">Damaraland mole rat</name>
    <name type="synonym">Cryptomys damarensis</name>
    <dbReference type="NCBI Taxonomy" id="885580"/>
    <lineage>
        <taxon>Eukaryota</taxon>
        <taxon>Metazoa</taxon>
        <taxon>Chordata</taxon>
        <taxon>Craniata</taxon>
        <taxon>Vertebrata</taxon>
        <taxon>Euteleostomi</taxon>
        <taxon>Mammalia</taxon>
        <taxon>Eutheria</taxon>
        <taxon>Euarchontoglires</taxon>
        <taxon>Glires</taxon>
        <taxon>Rodentia</taxon>
        <taxon>Hystricomorpha</taxon>
        <taxon>Bathyergidae</taxon>
        <taxon>Fukomys</taxon>
    </lineage>
</organism>
<dbReference type="EMBL" id="KN122008">
    <property type="protein sequence ID" value="KFO34222.1"/>
    <property type="molecule type" value="Genomic_DNA"/>
</dbReference>
<evidence type="ECO:0000313" key="2">
    <source>
        <dbReference type="Proteomes" id="UP000028990"/>
    </source>
</evidence>
<protein>
    <submittedName>
        <fullName evidence="1">Protein FAM89A</fullName>
    </submittedName>
</protein>
<proteinExistence type="predicted"/>
<dbReference type="AlphaFoldDB" id="A0A091DT40"/>